<reference evidence="2" key="1">
    <citation type="submission" date="2022-05" db="EMBL/GenBank/DDBJ databases">
        <title>The Musa troglodytarum L. genome provides insights into the mechanism of non-climacteric behaviour and enrichment of carotenoids.</title>
        <authorList>
            <person name="Wang J."/>
        </authorList>
    </citation>
    <scope>NUCLEOTIDE SEQUENCE</scope>
    <source>
        <tissue evidence="2">Leaf</tissue>
    </source>
</reference>
<feature type="region of interest" description="Disordered" evidence="1">
    <location>
        <begin position="72"/>
        <end position="100"/>
    </location>
</feature>
<dbReference type="Proteomes" id="UP001055439">
    <property type="component" value="Chromosome 5"/>
</dbReference>
<keyword evidence="3" id="KW-1185">Reference proteome</keyword>
<feature type="compositionally biased region" description="Polar residues" evidence="1">
    <location>
        <begin position="77"/>
        <end position="87"/>
    </location>
</feature>
<proteinExistence type="predicted"/>
<feature type="non-terminal residue" evidence="2">
    <location>
        <position position="1"/>
    </location>
</feature>
<dbReference type="OrthoDB" id="10608157at2759"/>
<accession>A0A9E7K4A5</accession>
<gene>
    <name evidence="2" type="ORF">MUK42_29571</name>
</gene>
<evidence type="ECO:0000313" key="3">
    <source>
        <dbReference type="Proteomes" id="UP001055439"/>
    </source>
</evidence>
<protein>
    <submittedName>
        <fullName evidence="2">Uncharacterized protein</fullName>
    </submittedName>
</protein>
<evidence type="ECO:0000256" key="1">
    <source>
        <dbReference type="SAM" id="MobiDB-lite"/>
    </source>
</evidence>
<evidence type="ECO:0000313" key="2">
    <source>
        <dbReference type="EMBL" id="URE03232.1"/>
    </source>
</evidence>
<organism evidence="2 3">
    <name type="scientific">Musa troglodytarum</name>
    <name type="common">fe'i banana</name>
    <dbReference type="NCBI Taxonomy" id="320322"/>
    <lineage>
        <taxon>Eukaryota</taxon>
        <taxon>Viridiplantae</taxon>
        <taxon>Streptophyta</taxon>
        <taxon>Embryophyta</taxon>
        <taxon>Tracheophyta</taxon>
        <taxon>Spermatophyta</taxon>
        <taxon>Magnoliopsida</taxon>
        <taxon>Liliopsida</taxon>
        <taxon>Zingiberales</taxon>
        <taxon>Musaceae</taxon>
        <taxon>Musa</taxon>
    </lineage>
</organism>
<name>A0A9E7K4A5_9LILI</name>
<dbReference type="EMBL" id="CP097507">
    <property type="protein sequence ID" value="URE03232.1"/>
    <property type="molecule type" value="Genomic_DNA"/>
</dbReference>
<dbReference type="AlphaFoldDB" id="A0A9E7K4A5"/>
<sequence length="100" mass="11076">IAASTNQIGQIDEDRKTITEFETINDSEIKKNQNEDKGKILERVRGEQVRPAGSLTMRVPVMANPTRKGQLRLHPLSKNTGHGSNFLISPRASPLNSHSC</sequence>